<dbReference type="EMBL" id="VSSQ01002067">
    <property type="protein sequence ID" value="MPM13098.1"/>
    <property type="molecule type" value="Genomic_DNA"/>
</dbReference>
<reference evidence="2" key="1">
    <citation type="submission" date="2019-08" db="EMBL/GenBank/DDBJ databases">
        <authorList>
            <person name="Kucharzyk K."/>
            <person name="Murdoch R.W."/>
            <person name="Higgins S."/>
            <person name="Loffler F."/>
        </authorList>
    </citation>
    <scope>NUCLEOTIDE SEQUENCE</scope>
</reference>
<dbReference type="PANTHER" id="PTHR30615">
    <property type="entry name" value="UNCHARACTERIZED PROTEIN YJBQ-RELATED"/>
    <property type="match status" value="1"/>
</dbReference>
<dbReference type="PIRSF" id="PIRSF004681">
    <property type="entry name" value="UCP004681"/>
    <property type="match status" value="1"/>
</dbReference>
<sequence>MIYREELHLESRGGLPTFHNVTEQARNAVKKSGIKNGMVVVYSHHTTCCVIIDECAFDLTMNGLETLQEDFIDALEKIIPTYRKEGMYRHPGPKAEKFGAEHEEDAKSCRNTDAHLRSALVGRSETVVVMDGKLDLGEFGNIYFIDFDQTRARKRTVQIQVMGE</sequence>
<dbReference type="InterPro" id="IPR001602">
    <property type="entry name" value="UPF0047_YjbQ-like"/>
</dbReference>
<evidence type="ECO:0000313" key="2">
    <source>
        <dbReference type="EMBL" id="MPM13098.1"/>
    </source>
</evidence>
<protein>
    <recommendedName>
        <fullName evidence="3">Secondary thiamine-phosphate synthase enzyme</fullName>
    </recommendedName>
</protein>
<name>A0A644XBF3_9ZZZZ</name>
<dbReference type="SUPFAM" id="SSF111038">
    <property type="entry name" value="YjbQ-like"/>
    <property type="match status" value="1"/>
</dbReference>
<dbReference type="NCBIfam" id="TIGR00149">
    <property type="entry name" value="TIGR00149_YjbQ"/>
    <property type="match status" value="1"/>
</dbReference>
<comment type="caution">
    <text evidence="2">The sequence shown here is derived from an EMBL/GenBank/DDBJ whole genome shotgun (WGS) entry which is preliminary data.</text>
</comment>
<dbReference type="Gene3D" id="2.60.120.460">
    <property type="entry name" value="YjbQ-like"/>
    <property type="match status" value="1"/>
</dbReference>
<evidence type="ECO:0008006" key="3">
    <source>
        <dbReference type="Google" id="ProtNLM"/>
    </source>
</evidence>
<dbReference type="Pfam" id="PF01894">
    <property type="entry name" value="YjbQ"/>
    <property type="match status" value="1"/>
</dbReference>
<evidence type="ECO:0000256" key="1">
    <source>
        <dbReference type="ARBA" id="ARBA00005534"/>
    </source>
</evidence>
<comment type="similarity">
    <text evidence="1">Belongs to the UPF0047 family.</text>
</comment>
<organism evidence="2">
    <name type="scientific">bioreactor metagenome</name>
    <dbReference type="NCBI Taxonomy" id="1076179"/>
    <lineage>
        <taxon>unclassified sequences</taxon>
        <taxon>metagenomes</taxon>
        <taxon>ecological metagenomes</taxon>
    </lineage>
</organism>
<accession>A0A644XBF3</accession>
<dbReference type="InterPro" id="IPR035917">
    <property type="entry name" value="YjbQ-like_sf"/>
</dbReference>
<gene>
    <name evidence="2" type="ORF">SDC9_59453</name>
</gene>
<dbReference type="PANTHER" id="PTHR30615:SF8">
    <property type="entry name" value="UPF0047 PROTEIN C4A8.02C"/>
    <property type="match status" value="1"/>
</dbReference>
<proteinExistence type="inferred from homology"/>
<dbReference type="AlphaFoldDB" id="A0A644XBF3"/>